<accession>A0A1T1HA65</accession>
<gene>
    <name evidence="2" type="ORF">BTA35_0212625</name>
</gene>
<sequence length="274" mass="30726">MPDQTTHSESFYLATPFGQLFAKRWTSAGSQQTSALSPPQAAPFLLFHDSLGSVELWRDFPQRLAEASGRDVITYDRLGFGLSDPVTEPIDINFIALEAERFIPLICDYFQLERFIAFGHSVGGCMAVYTAAQHPHRCEALITESAQAFVEELTRDGIRDAEALFQDQKQLDRLARYHGERTRWVLDSWINSWLSPTFDHWALDSALANVTCPTLVLHGELDEYGSAAQPAHIANGVQAEVQLELLPGIHHVPHRENPDLILDKVVSFLKQSLN</sequence>
<reference evidence="2" key="1">
    <citation type="submission" date="2017-02" db="EMBL/GenBank/DDBJ databases">
        <title>Draft Genome Sequence of the Salt Water Bacterium Oceanospirillum linum ATCC 11336.</title>
        <authorList>
            <person name="Trachtenberg A.M."/>
            <person name="Carney J.G."/>
            <person name="Linnane J.D."/>
            <person name="Rheaume B.A."/>
            <person name="Pitts N.L."/>
            <person name="Mykles D.L."/>
            <person name="Maclea K.S."/>
        </authorList>
    </citation>
    <scope>NUCLEOTIDE SEQUENCE [LARGE SCALE GENOMIC DNA]</scope>
    <source>
        <strain evidence="2">ATCC 11336</strain>
    </source>
</reference>
<name>A0A1T1HA65_OCELI</name>
<protein>
    <recommendedName>
        <fullName evidence="1">AB hydrolase-1 domain-containing protein</fullName>
    </recommendedName>
</protein>
<evidence type="ECO:0000259" key="1">
    <source>
        <dbReference type="Pfam" id="PF00561"/>
    </source>
</evidence>
<dbReference type="InterPro" id="IPR029058">
    <property type="entry name" value="AB_hydrolase_fold"/>
</dbReference>
<dbReference type="EMBL" id="MTSD02000005">
    <property type="protein sequence ID" value="OOV86748.1"/>
    <property type="molecule type" value="Genomic_DNA"/>
</dbReference>
<comment type="caution">
    <text evidence="2">The sequence shown here is derived from an EMBL/GenBank/DDBJ whole genome shotgun (WGS) entry which is preliminary data.</text>
</comment>
<evidence type="ECO:0000313" key="3">
    <source>
        <dbReference type="Proteomes" id="UP000190064"/>
    </source>
</evidence>
<dbReference type="Proteomes" id="UP000190064">
    <property type="component" value="Unassembled WGS sequence"/>
</dbReference>
<dbReference type="SUPFAM" id="SSF53474">
    <property type="entry name" value="alpha/beta-Hydrolases"/>
    <property type="match status" value="1"/>
</dbReference>
<proteinExistence type="predicted"/>
<dbReference type="Pfam" id="PF00561">
    <property type="entry name" value="Abhydrolase_1"/>
    <property type="match status" value="1"/>
</dbReference>
<dbReference type="AlphaFoldDB" id="A0A1T1HA65"/>
<dbReference type="PANTHER" id="PTHR43689">
    <property type="entry name" value="HYDROLASE"/>
    <property type="match status" value="1"/>
</dbReference>
<dbReference type="PRINTS" id="PR00111">
    <property type="entry name" value="ABHYDROLASE"/>
</dbReference>
<keyword evidence="3" id="KW-1185">Reference proteome</keyword>
<dbReference type="STRING" id="966.BTA35_0212625"/>
<dbReference type="Gene3D" id="3.40.50.1820">
    <property type="entry name" value="alpha/beta hydrolase"/>
    <property type="match status" value="1"/>
</dbReference>
<feature type="domain" description="AB hydrolase-1" evidence="1">
    <location>
        <begin position="43"/>
        <end position="158"/>
    </location>
</feature>
<dbReference type="PANTHER" id="PTHR43689:SF8">
    <property type="entry name" value="ALPHA_BETA-HYDROLASES SUPERFAMILY PROTEIN"/>
    <property type="match status" value="1"/>
</dbReference>
<organism evidence="2 3">
    <name type="scientific">Oceanospirillum linum</name>
    <dbReference type="NCBI Taxonomy" id="966"/>
    <lineage>
        <taxon>Bacteria</taxon>
        <taxon>Pseudomonadati</taxon>
        <taxon>Pseudomonadota</taxon>
        <taxon>Gammaproteobacteria</taxon>
        <taxon>Oceanospirillales</taxon>
        <taxon>Oceanospirillaceae</taxon>
        <taxon>Oceanospirillum</taxon>
    </lineage>
</organism>
<evidence type="ECO:0000313" key="2">
    <source>
        <dbReference type="EMBL" id="OOV86748.1"/>
    </source>
</evidence>
<dbReference type="InterPro" id="IPR000073">
    <property type="entry name" value="AB_hydrolase_1"/>
</dbReference>